<organism evidence="1">
    <name type="scientific">Jonesiaceae bacterium BS-20</name>
    <dbReference type="NCBI Taxonomy" id="3120821"/>
    <lineage>
        <taxon>Bacteria</taxon>
        <taxon>Bacillati</taxon>
        <taxon>Actinomycetota</taxon>
        <taxon>Actinomycetes</taxon>
        <taxon>Micrococcales</taxon>
        <taxon>Jonesiaceae</taxon>
    </lineage>
</organism>
<evidence type="ECO:0000313" key="1">
    <source>
        <dbReference type="EMBL" id="XBH20218.1"/>
    </source>
</evidence>
<accession>A0AAU7DTA1</accession>
<name>A0AAU7DTA1_9MICO</name>
<dbReference type="AlphaFoldDB" id="A0AAU7DTA1"/>
<sequence length="241" mass="27503">MTTINMTFRDSALAKTISPTFIHATMLHDGRMLLELLNGHYSSLAFAECSVKDQDGVAQILLTWTRSTFTQEQPRTAATQNLSTSYAQGYLISLSDQPSLDLRRHIPWRTDTSVDFKQAFSGKPTKIEDAKVQRYCQTIADNLKTFYVTAQEKARLRLLGGHYRRVMDEYLKIMKSKTTVSDQNYYQAWSKGIGAIIANERYLLLAQSDPDRSKYLKLTAEASNLYNWYMDLARAGVSRSR</sequence>
<reference evidence="1" key="1">
    <citation type="submission" date="2024-02" db="EMBL/GenBank/DDBJ databases">
        <title>Tomenella chthoni gen. nov. sp. nov., a member of the family Jonesiaceae isolated from bat guano.</title>
        <authorList>
            <person name="Miller S.L."/>
            <person name="King J."/>
            <person name="Sankaranarayanan K."/>
            <person name="Lawson P.A."/>
        </authorList>
    </citation>
    <scope>NUCLEOTIDE SEQUENCE</scope>
    <source>
        <strain evidence="1">BS-20</strain>
    </source>
</reference>
<gene>
    <name evidence="1" type="ORF">V5R04_08090</name>
</gene>
<proteinExistence type="predicted"/>
<protein>
    <submittedName>
        <fullName evidence="1">Uncharacterized protein</fullName>
    </submittedName>
</protein>
<dbReference type="EMBL" id="CP146203">
    <property type="protein sequence ID" value="XBH20218.1"/>
    <property type="molecule type" value="Genomic_DNA"/>
</dbReference>